<evidence type="ECO:0000256" key="3">
    <source>
        <dbReference type="ARBA" id="ARBA00022448"/>
    </source>
</evidence>
<comment type="subcellular location">
    <subcellularLocation>
        <location evidence="1">Membrane</location>
        <topology evidence="1">Multi-pass membrane protein</topology>
    </subcellularLocation>
</comment>
<feature type="transmembrane region" description="Helical" evidence="8">
    <location>
        <begin position="122"/>
        <end position="142"/>
    </location>
</feature>
<feature type="transmembrane region" description="Helical" evidence="8">
    <location>
        <begin position="308"/>
        <end position="326"/>
    </location>
</feature>
<organism evidence="9 10">
    <name type="scientific">Cytobacillus purgationiresistens</name>
    <dbReference type="NCBI Taxonomy" id="863449"/>
    <lineage>
        <taxon>Bacteria</taxon>
        <taxon>Bacillati</taxon>
        <taxon>Bacillota</taxon>
        <taxon>Bacilli</taxon>
        <taxon>Bacillales</taxon>
        <taxon>Bacillaceae</taxon>
        <taxon>Cytobacillus</taxon>
    </lineage>
</organism>
<evidence type="ECO:0000256" key="1">
    <source>
        <dbReference type="ARBA" id="ARBA00004141"/>
    </source>
</evidence>
<feature type="transmembrane region" description="Helical" evidence="8">
    <location>
        <begin position="189"/>
        <end position="210"/>
    </location>
</feature>
<dbReference type="PANTHER" id="PTHR34975:SF2">
    <property type="entry name" value="SPORE GERMINATION PROTEIN A2"/>
    <property type="match status" value="1"/>
</dbReference>
<dbReference type="Proteomes" id="UP001238088">
    <property type="component" value="Unassembled WGS sequence"/>
</dbReference>
<dbReference type="InterPro" id="IPR004761">
    <property type="entry name" value="Spore_GerAB"/>
</dbReference>
<dbReference type="Pfam" id="PF03845">
    <property type="entry name" value="Spore_permease"/>
    <property type="match status" value="1"/>
</dbReference>
<sequence>MESHVVPDSAKISPFLVYYVIISLQVGIGVLSYQRILAKQAGHDGWISIVIIGIVIHIIMWMMFKMAETAEGDIISVHQYVIGNMAGKVVSFLLVFYFMLYIIIVLLNFIEVIQIWMFPDLSTFWFSLALMILSTYLVFGGFRTVVGSSFFGLVLPAYLVLTFVFTFRYTDFTQLLPIAEHSITDLLKGSYYMSLTVVGFEILLFVYPFIKEPKKSKKWAHLAVLTTTVFYTLLALISFAYFSEAQLQKTIWGTLSMWQIVQLPFVERFEYIGVANWILILLPNIVISLWVASRLLKRTTKLRQRKGTILISVIVVIVVKFFDTGQEIQALNDLTEKIIFGFAFVYIPLLFFATMITKRVKKR</sequence>
<keyword evidence="5 8" id="KW-0812">Transmembrane</keyword>
<proteinExistence type="inferred from homology"/>
<evidence type="ECO:0000313" key="9">
    <source>
        <dbReference type="EMBL" id="MDQ0273016.1"/>
    </source>
</evidence>
<feature type="transmembrane region" description="Helical" evidence="8">
    <location>
        <begin position="12"/>
        <end position="33"/>
    </location>
</feature>
<feature type="transmembrane region" description="Helical" evidence="8">
    <location>
        <begin position="338"/>
        <end position="357"/>
    </location>
</feature>
<dbReference type="RefSeq" id="WP_307478559.1">
    <property type="nucleotide sequence ID" value="NZ_JAUSUB010000032.1"/>
</dbReference>
<reference evidence="9 10" key="1">
    <citation type="submission" date="2023-07" db="EMBL/GenBank/DDBJ databases">
        <title>Genomic Encyclopedia of Type Strains, Phase IV (KMG-IV): sequencing the most valuable type-strain genomes for metagenomic binning, comparative biology and taxonomic classification.</title>
        <authorList>
            <person name="Goeker M."/>
        </authorList>
    </citation>
    <scope>NUCLEOTIDE SEQUENCE [LARGE SCALE GENOMIC DNA]</scope>
    <source>
        <strain evidence="9 10">DSM 23494</strain>
    </source>
</reference>
<keyword evidence="6 8" id="KW-1133">Transmembrane helix</keyword>
<accession>A0ABU0ANZ6</accession>
<gene>
    <name evidence="9" type="ORF">J2S17_004910</name>
</gene>
<dbReference type="PANTHER" id="PTHR34975">
    <property type="entry name" value="SPORE GERMINATION PROTEIN A2"/>
    <property type="match status" value="1"/>
</dbReference>
<evidence type="ECO:0000256" key="4">
    <source>
        <dbReference type="ARBA" id="ARBA00022544"/>
    </source>
</evidence>
<feature type="transmembrane region" description="Helical" evidence="8">
    <location>
        <begin position="222"/>
        <end position="242"/>
    </location>
</feature>
<comment type="similarity">
    <text evidence="2">Belongs to the amino acid-polyamine-organocation (APC) superfamily. Spore germination protein (SGP) (TC 2.A.3.9) family.</text>
</comment>
<evidence type="ECO:0000256" key="8">
    <source>
        <dbReference type="SAM" id="Phobius"/>
    </source>
</evidence>
<protein>
    <submittedName>
        <fullName evidence="9">Spore germination protein (Amino acid permease)</fullName>
    </submittedName>
</protein>
<comment type="caution">
    <text evidence="9">The sequence shown here is derived from an EMBL/GenBank/DDBJ whole genome shotgun (WGS) entry which is preliminary data.</text>
</comment>
<dbReference type="EMBL" id="JAUSUB010000032">
    <property type="protein sequence ID" value="MDQ0273016.1"/>
    <property type="molecule type" value="Genomic_DNA"/>
</dbReference>
<keyword evidence="4" id="KW-0309">Germination</keyword>
<evidence type="ECO:0000256" key="2">
    <source>
        <dbReference type="ARBA" id="ARBA00007998"/>
    </source>
</evidence>
<name>A0ABU0ANZ6_9BACI</name>
<evidence type="ECO:0000256" key="7">
    <source>
        <dbReference type="ARBA" id="ARBA00023136"/>
    </source>
</evidence>
<evidence type="ECO:0000313" key="10">
    <source>
        <dbReference type="Proteomes" id="UP001238088"/>
    </source>
</evidence>
<feature type="transmembrane region" description="Helical" evidence="8">
    <location>
        <begin position="149"/>
        <end position="169"/>
    </location>
</feature>
<feature type="transmembrane region" description="Helical" evidence="8">
    <location>
        <begin position="274"/>
        <end position="296"/>
    </location>
</feature>
<keyword evidence="7 8" id="KW-0472">Membrane</keyword>
<keyword evidence="3" id="KW-0813">Transport</keyword>
<dbReference type="Gene3D" id="1.20.1740.10">
    <property type="entry name" value="Amino acid/polyamine transporter I"/>
    <property type="match status" value="1"/>
</dbReference>
<dbReference type="NCBIfam" id="TIGR00912">
    <property type="entry name" value="2A0309"/>
    <property type="match status" value="1"/>
</dbReference>
<keyword evidence="10" id="KW-1185">Reference proteome</keyword>
<feature type="transmembrane region" description="Helical" evidence="8">
    <location>
        <begin position="45"/>
        <end position="64"/>
    </location>
</feature>
<evidence type="ECO:0000256" key="5">
    <source>
        <dbReference type="ARBA" id="ARBA00022692"/>
    </source>
</evidence>
<evidence type="ECO:0000256" key="6">
    <source>
        <dbReference type="ARBA" id="ARBA00022989"/>
    </source>
</evidence>
<feature type="transmembrane region" description="Helical" evidence="8">
    <location>
        <begin position="85"/>
        <end position="110"/>
    </location>
</feature>